<dbReference type="GO" id="GO:0043565">
    <property type="term" value="F:sequence-specific DNA binding"/>
    <property type="evidence" value="ECO:0007669"/>
    <property type="project" value="InterPro"/>
</dbReference>
<evidence type="ECO:0000256" key="3">
    <source>
        <dbReference type="ARBA" id="ARBA00023015"/>
    </source>
</evidence>
<dbReference type="PRINTS" id="PR01590">
    <property type="entry name" value="HTHFIS"/>
</dbReference>
<feature type="domain" description="Sigma-54 factor interaction" evidence="5">
    <location>
        <begin position="1"/>
        <end position="22"/>
    </location>
</feature>
<gene>
    <name evidence="6" type="primary">vnfA_7</name>
    <name evidence="6" type="ORF">SDC9_111764</name>
</gene>
<evidence type="ECO:0000256" key="2">
    <source>
        <dbReference type="ARBA" id="ARBA00022840"/>
    </source>
</evidence>
<dbReference type="InterPro" id="IPR002197">
    <property type="entry name" value="HTH_Fis"/>
</dbReference>
<dbReference type="SUPFAM" id="SSF46689">
    <property type="entry name" value="Homeodomain-like"/>
    <property type="match status" value="1"/>
</dbReference>
<evidence type="ECO:0000259" key="5">
    <source>
        <dbReference type="PROSITE" id="PS50045"/>
    </source>
</evidence>
<dbReference type="PANTHER" id="PTHR32071">
    <property type="entry name" value="TRANSCRIPTIONAL REGULATORY PROTEIN"/>
    <property type="match status" value="1"/>
</dbReference>
<name>A0A645BNR4_9ZZZZ</name>
<keyword evidence="2" id="KW-0067">ATP-binding</keyword>
<dbReference type="InterPro" id="IPR002078">
    <property type="entry name" value="Sigma_54_int"/>
</dbReference>
<dbReference type="InterPro" id="IPR058031">
    <property type="entry name" value="AAA_lid_NorR"/>
</dbReference>
<dbReference type="Gene3D" id="1.10.10.60">
    <property type="entry name" value="Homeodomain-like"/>
    <property type="match status" value="1"/>
</dbReference>
<proteinExistence type="predicted"/>
<keyword evidence="1" id="KW-0547">Nucleotide-binding</keyword>
<organism evidence="6">
    <name type="scientific">bioreactor metagenome</name>
    <dbReference type="NCBI Taxonomy" id="1076179"/>
    <lineage>
        <taxon>unclassified sequences</taxon>
        <taxon>metagenomes</taxon>
        <taxon>ecological metagenomes</taxon>
    </lineage>
</organism>
<sequence length="105" mass="11566">MRRYYWKGNVRELRNVLEREVLFCEGRTLRGAPLQPSAGGPVSGGGLKDLSKGPIDLEAETAAFQRAYISRALAQCGGNSTAAAELLGISRFTLKRRLEDENVRN</sequence>
<keyword evidence="3" id="KW-0805">Transcription regulation</keyword>
<dbReference type="GO" id="GO:0006355">
    <property type="term" value="P:regulation of DNA-templated transcription"/>
    <property type="evidence" value="ECO:0007669"/>
    <property type="project" value="InterPro"/>
</dbReference>
<evidence type="ECO:0000256" key="1">
    <source>
        <dbReference type="ARBA" id="ARBA00022741"/>
    </source>
</evidence>
<reference evidence="6" key="1">
    <citation type="submission" date="2019-08" db="EMBL/GenBank/DDBJ databases">
        <authorList>
            <person name="Kucharzyk K."/>
            <person name="Murdoch R.W."/>
            <person name="Higgins S."/>
            <person name="Loffler F."/>
        </authorList>
    </citation>
    <scope>NUCLEOTIDE SEQUENCE</scope>
</reference>
<accession>A0A645BNR4</accession>
<dbReference type="GO" id="GO:0005524">
    <property type="term" value="F:ATP binding"/>
    <property type="evidence" value="ECO:0007669"/>
    <property type="project" value="UniProtKB-KW"/>
</dbReference>
<keyword evidence="4" id="KW-0804">Transcription</keyword>
<protein>
    <submittedName>
        <fullName evidence="6">Nitrogen fixation protein VnfA</fullName>
    </submittedName>
</protein>
<dbReference type="PROSITE" id="PS50045">
    <property type="entry name" value="SIGMA54_INTERACT_4"/>
    <property type="match status" value="1"/>
</dbReference>
<evidence type="ECO:0000256" key="4">
    <source>
        <dbReference type="ARBA" id="ARBA00023163"/>
    </source>
</evidence>
<comment type="caution">
    <text evidence="6">The sequence shown here is derived from an EMBL/GenBank/DDBJ whole genome shotgun (WGS) entry which is preliminary data.</text>
</comment>
<dbReference type="Pfam" id="PF25601">
    <property type="entry name" value="AAA_lid_14"/>
    <property type="match status" value="1"/>
</dbReference>
<evidence type="ECO:0000313" key="6">
    <source>
        <dbReference type="EMBL" id="MPM64873.1"/>
    </source>
</evidence>
<dbReference type="InterPro" id="IPR009057">
    <property type="entry name" value="Homeodomain-like_sf"/>
</dbReference>
<dbReference type="Gene3D" id="1.10.8.60">
    <property type="match status" value="1"/>
</dbReference>
<dbReference type="Pfam" id="PF02954">
    <property type="entry name" value="HTH_8"/>
    <property type="match status" value="1"/>
</dbReference>
<dbReference type="EMBL" id="VSSQ01020199">
    <property type="protein sequence ID" value="MPM64873.1"/>
    <property type="molecule type" value="Genomic_DNA"/>
</dbReference>
<dbReference type="AlphaFoldDB" id="A0A645BNR4"/>